<evidence type="ECO:0000256" key="1">
    <source>
        <dbReference type="ARBA" id="ARBA00010254"/>
    </source>
</evidence>
<dbReference type="PANTHER" id="PTHR10744">
    <property type="entry name" value="40S RIBOSOMAL PROTEIN S11 FAMILY MEMBER"/>
    <property type="match status" value="1"/>
</dbReference>
<dbReference type="GO" id="GO:0003735">
    <property type="term" value="F:structural constituent of ribosome"/>
    <property type="evidence" value="ECO:0007669"/>
    <property type="project" value="UniProtKB-UniRule"/>
</dbReference>
<evidence type="ECO:0000313" key="9">
    <source>
        <dbReference type="Proteomes" id="UP000229674"/>
    </source>
</evidence>
<dbReference type="EMBL" id="PFQX01000044">
    <property type="protein sequence ID" value="PJC65357.1"/>
    <property type="molecule type" value="Genomic_DNA"/>
</dbReference>
<dbReference type="PANTHER" id="PTHR10744:SF1">
    <property type="entry name" value="SMALL RIBOSOMAL SUBUNIT PROTEIN US17M"/>
    <property type="match status" value="1"/>
</dbReference>
<dbReference type="NCBIfam" id="TIGR03635">
    <property type="entry name" value="uS17_bact"/>
    <property type="match status" value="1"/>
</dbReference>
<organism evidence="8 9">
    <name type="scientific">Candidatus Colwellbacteria bacterium CG_4_9_14_0_2_um_filter_50_12</name>
    <dbReference type="NCBI Taxonomy" id="1974538"/>
    <lineage>
        <taxon>Bacteria</taxon>
        <taxon>Candidatus Colwelliibacteriota</taxon>
    </lineage>
</organism>
<name>A0A2M8G125_9BACT</name>
<dbReference type="Proteomes" id="UP000229674">
    <property type="component" value="Unassembled WGS sequence"/>
</dbReference>
<dbReference type="GO" id="GO:0006412">
    <property type="term" value="P:translation"/>
    <property type="evidence" value="ECO:0007669"/>
    <property type="project" value="UniProtKB-UniRule"/>
</dbReference>
<keyword evidence="2 6" id="KW-0699">rRNA-binding</keyword>
<gene>
    <name evidence="6" type="primary">rpsQ</name>
    <name evidence="8" type="ORF">CO020_01090</name>
</gene>
<protein>
    <recommendedName>
        <fullName evidence="6">Small ribosomal subunit protein uS17</fullName>
    </recommendedName>
</protein>
<dbReference type="SUPFAM" id="SSF50249">
    <property type="entry name" value="Nucleic acid-binding proteins"/>
    <property type="match status" value="1"/>
</dbReference>
<evidence type="ECO:0000256" key="6">
    <source>
        <dbReference type="HAMAP-Rule" id="MF_01345"/>
    </source>
</evidence>
<dbReference type="NCBIfam" id="NF004123">
    <property type="entry name" value="PRK05610.1"/>
    <property type="match status" value="1"/>
</dbReference>
<evidence type="ECO:0000256" key="7">
    <source>
        <dbReference type="RuleBase" id="RU003872"/>
    </source>
</evidence>
<dbReference type="InterPro" id="IPR000266">
    <property type="entry name" value="Ribosomal_uS17"/>
</dbReference>
<dbReference type="HAMAP" id="MF_01345_B">
    <property type="entry name" value="Ribosomal_uS17_B"/>
    <property type="match status" value="1"/>
</dbReference>
<dbReference type="Gene3D" id="2.40.50.140">
    <property type="entry name" value="Nucleic acid-binding proteins"/>
    <property type="match status" value="1"/>
</dbReference>
<dbReference type="InterPro" id="IPR019979">
    <property type="entry name" value="Ribosomal_uS17_CS"/>
</dbReference>
<evidence type="ECO:0000256" key="5">
    <source>
        <dbReference type="ARBA" id="ARBA00023274"/>
    </source>
</evidence>
<keyword evidence="5 6" id="KW-0687">Ribonucleoprotein</keyword>
<dbReference type="GO" id="GO:0022627">
    <property type="term" value="C:cytosolic small ribosomal subunit"/>
    <property type="evidence" value="ECO:0007669"/>
    <property type="project" value="UniProtKB-UniRule"/>
</dbReference>
<reference evidence="9" key="1">
    <citation type="submission" date="2017-09" db="EMBL/GenBank/DDBJ databases">
        <title>Depth-based differentiation of microbial function through sediment-hosted aquifers and enrichment of novel symbionts in the deep terrestrial subsurface.</title>
        <authorList>
            <person name="Probst A.J."/>
            <person name="Ladd B."/>
            <person name="Jarett J.K."/>
            <person name="Geller-Mcgrath D.E."/>
            <person name="Sieber C.M.K."/>
            <person name="Emerson J.B."/>
            <person name="Anantharaman K."/>
            <person name="Thomas B.C."/>
            <person name="Malmstrom R."/>
            <person name="Stieglmeier M."/>
            <person name="Klingl A."/>
            <person name="Woyke T."/>
            <person name="Ryan C.M."/>
            <person name="Banfield J.F."/>
        </authorList>
    </citation>
    <scope>NUCLEOTIDE SEQUENCE [LARGE SCALE GENOMIC DNA]</scope>
</reference>
<comment type="similarity">
    <text evidence="1 6 7">Belongs to the universal ribosomal protein uS17 family.</text>
</comment>
<dbReference type="Pfam" id="PF00366">
    <property type="entry name" value="Ribosomal_S17"/>
    <property type="match status" value="1"/>
</dbReference>
<dbReference type="PRINTS" id="PR00973">
    <property type="entry name" value="RIBOSOMALS17"/>
</dbReference>
<sequence>MAKIKDKKRRRLEGVVISDKMLKTRVVEVSRVRIHPKYLKRYATTARFKAHDEANAYKAGDHVVIEETRPLSREKRWRIVGLVRKSEQKLV</sequence>
<proteinExistence type="inferred from homology"/>
<dbReference type="GO" id="GO:0019843">
    <property type="term" value="F:rRNA binding"/>
    <property type="evidence" value="ECO:0007669"/>
    <property type="project" value="UniProtKB-UniRule"/>
</dbReference>
<keyword evidence="3 6" id="KW-0694">RNA-binding</keyword>
<comment type="caution">
    <text evidence="8">The sequence shown here is derived from an EMBL/GenBank/DDBJ whole genome shotgun (WGS) entry which is preliminary data.</text>
</comment>
<evidence type="ECO:0000256" key="3">
    <source>
        <dbReference type="ARBA" id="ARBA00022884"/>
    </source>
</evidence>
<dbReference type="PROSITE" id="PS00056">
    <property type="entry name" value="RIBOSOMAL_S17"/>
    <property type="match status" value="1"/>
</dbReference>
<dbReference type="CDD" id="cd00364">
    <property type="entry name" value="Ribosomal_uS17"/>
    <property type="match status" value="1"/>
</dbReference>
<evidence type="ECO:0000313" key="8">
    <source>
        <dbReference type="EMBL" id="PJC65357.1"/>
    </source>
</evidence>
<keyword evidence="4 6" id="KW-0689">Ribosomal protein</keyword>
<dbReference type="AlphaFoldDB" id="A0A2M8G125"/>
<evidence type="ECO:0000256" key="4">
    <source>
        <dbReference type="ARBA" id="ARBA00022980"/>
    </source>
</evidence>
<evidence type="ECO:0000256" key="2">
    <source>
        <dbReference type="ARBA" id="ARBA00022730"/>
    </source>
</evidence>
<accession>A0A2M8G125</accession>
<comment type="function">
    <text evidence="6">One of the primary rRNA binding proteins, it binds specifically to the 5'-end of 16S ribosomal RNA.</text>
</comment>
<dbReference type="InterPro" id="IPR019984">
    <property type="entry name" value="Ribosomal_uS17_bact/chlr"/>
</dbReference>
<dbReference type="InterPro" id="IPR012340">
    <property type="entry name" value="NA-bd_OB-fold"/>
</dbReference>
<comment type="subunit">
    <text evidence="6">Part of the 30S ribosomal subunit.</text>
</comment>